<organism evidence="2 3">
    <name type="scientific">Streptomyces ovatisporus</name>
    <dbReference type="NCBI Taxonomy" id="1128682"/>
    <lineage>
        <taxon>Bacteria</taxon>
        <taxon>Bacillati</taxon>
        <taxon>Actinomycetota</taxon>
        <taxon>Actinomycetes</taxon>
        <taxon>Kitasatosporales</taxon>
        <taxon>Streptomycetaceae</taxon>
        <taxon>Streptomyces</taxon>
    </lineage>
</organism>
<reference evidence="3" key="1">
    <citation type="journal article" date="2019" name="Int. J. Syst. Evol. Microbiol.">
        <title>The Global Catalogue of Microorganisms (GCM) 10K type strain sequencing project: providing services to taxonomists for standard genome sequencing and annotation.</title>
        <authorList>
            <consortium name="The Broad Institute Genomics Platform"/>
            <consortium name="The Broad Institute Genome Sequencing Center for Infectious Disease"/>
            <person name="Wu L."/>
            <person name="Ma J."/>
        </authorList>
    </citation>
    <scope>NUCLEOTIDE SEQUENCE [LARGE SCALE GENOMIC DNA]</scope>
    <source>
        <strain evidence="3">CGMCC 4.7357</strain>
    </source>
</reference>
<gene>
    <name evidence="2" type="ORF">ACFPA8_15815</name>
</gene>
<keyword evidence="1" id="KW-0812">Transmembrane</keyword>
<feature type="transmembrane region" description="Helical" evidence="1">
    <location>
        <begin position="6"/>
        <end position="29"/>
    </location>
</feature>
<keyword evidence="3" id="KW-1185">Reference proteome</keyword>
<dbReference type="RefSeq" id="WP_386448649.1">
    <property type="nucleotide sequence ID" value="NZ_JBHSFH010000007.1"/>
</dbReference>
<keyword evidence="1" id="KW-0472">Membrane</keyword>
<comment type="caution">
    <text evidence="2">The sequence shown here is derived from an EMBL/GenBank/DDBJ whole genome shotgun (WGS) entry which is preliminary data.</text>
</comment>
<protein>
    <recommendedName>
        <fullName evidence="4">Secreted protein</fullName>
    </recommendedName>
</protein>
<evidence type="ECO:0000256" key="1">
    <source>
        <dbReference type="SAM" id="Phobius"/>
    </source>
</evidence>
<name>A0ABV9A8H8_9ACTN</name>
<evidence type="ECO:0000313" key="3">
    <source>
        <dbReference type="Proteomes" id="UP001595997"/>
    </source>
</evidence>
<dbReference type="Proteomes" id="UP001595997">
    <property type="component" value="Unassembled WGS sequence"/>
</dbReference>
<dbReference type="EMBL" id="JBHSFH010000007">
    <property type="protein sequence ID" value="MFC4495597.1"/>
    <property type="molecule type" value="Genomic_DNA"/>
</dbReference>
<evidence type="ECO:0000313" key="2">
    <source>
        <dbReference type="EMBL" id="MFC4495597.1"/>
    </source>
</evidence>
<keyword evidence="1" id="KW-1133">Transmembrane helix</keyword>
<proteinExistence type="predicted"/>
<sequence>MSGTDAVTWVAAGVSLASAVATVVLGALFEQRRQRALREEARRDTVGRYAEPLLQAATALRLRLANAVERDLGGLLDEPAEGAANRYRHQRDVDYYLYDTLYRIGCYLGWSRVLHQEPRYLDVGSRKRNVELMRRIGAVSAAASEETEDWTFQLWTGETWVLGDLMIDPDTSPGDANRIISALRFHHEIRENPDFVRWFAPLIEDFGRFAADRNAGRLRLIRLHNALGELITFLDPHGSDTRSSFEPLPLDDGTP</sequence>
<accession>A0ABV9A8H8</accession>
<evidence type="ECO:0008006" key="4">
    <source>
        <dbReference type="Google" id="ProtNLM"/>
    </source>
</evidence>